<dbReference type="Pfam" id="PF00078">
    <property type="entry name" value="RVT_1"/>
    <property type="match status" value="1"/>
</dbReference>
<name>A0A6P9E8K0_JUGRE</name>
<evidence type="ECO:0000313" key="3">
    <source>
        <dbReference type="RefSeq" id="XP_035543646.1"/>
    </source>
</evidence>
<dbReference type="InterPro" id="IPR041577">
    <property type="entry name" value="RT_RNaseH_2"/>
</dbReference>
<accession>A0A6P9E8K0</accession>
<dbReference type="Proteomes" id="UP000235220">
    <property type="component" value="Chromosome 2"/>
</dbReference>
<dbReference type="InterPro" id="IPR051320">
    <property type="entry name" value="Viral_Replic_Matur_Polypro"/>
</dbReference>
<dbReference type="SUPFAM" id="SSF56672">
    <property type="entry name" value="DNA/RNA polymerases"/>
    <property type="match status" value="1"/>
</dbReference>
<dbReference type="Gene3D" id="3.30.70.270">
    <property type="match status" value="2"/>
</dbReference>
<dbReference type="InParanoid" id="A0A6P9E8K0"/>
<dbReference type="CDD" id="cd01647">
    <property type="entry name" value="RT_LTR"/>
    <property type="match status" value="1"/>
</dbReference>
<dbReference type="InterPro" id="IPR043128">
    <property type="entry name" value="Rev_trsase/Diguanyl_cyclase"/>
</dbReference>
<keyword evidence="2" id="KW-1185">Reference proteome</keyword>
<dbReference type="FunFam" id="3.30.70.270:FF:000020">
    <property type="entry name" value="Transposon Tf2-6 polyprotein-like Protein"/>
    <property type="match status" value="1"/>
</dbReference>
<proteinExistence type="predicted"/>
<dbReference type="Pfam" id="PF17919">
    <property type="entry name" value="RT_RNaseH_2"/>
    <property type="match status" value="1"/>
</dbReference>
<evidence type="ECO:0000313" key="2">
    <source>
        <dbReference type="Proteomes" id="UP000235220"/>
    </source>
</evidence>
<feature type="domain" description="Reverse transcriptase" evidence="1">
    <location>
        <begin position="1"/>
        <end position="67"/>
    </location>
</feature>
<gene>
    <name evidence="3" type="primary">LOC109010542</name>
</gene>
<dbReference type="PROSITE" id="PS50878">
    <property type="entry name" value="RT_POL"/>
    <property type="match status" value="1"/>
</dbReference>
<reference evidence="3" key="1">
    <citation type="submission" date="2025-08" db="UniProtKB">
        <authorList>
            <consortium name="RefSeq"/>
        </authorList>
    </citation>
    <scope>IDENTIFICATION</scope>
    <source>
        <tissue evidence="3">Leaves</tissue>
    </source>
</reference>
<dbReference type="InterPro" id="IPR000477">
    <property type="entry name" value="RT_dom"/>
</dbReference>
<protein>
    <submittedName>
        <fullName evidence="3">Uncharacterized mitochondrial protein AtMg00860-like</fullName>
    </submittedName>
</protein>
<dbReference type="GeneID" id="109010542"/>
<dbReference type="PANTHER" id="PTHR33064">
    <property type="entry name" value="POL PROTEIN"/>
    <property type="match status" value="1"/>
</dbReference>
<organism evidence="2 3">
    <name type="scientific">Juglans regia</name>
    <name type="common">English walnut</name>
    <dbReference type="NCBI Taxonomy" id="51240"/>
    <lineage>
        <taxon>Eukaryota</taxon>
        <taxon>Viridiplantae</taxon>
        <taxon>Streptophyta</taxon>
        <taxon>Embryophyta</taxon>
        <taxon>Tracheophyta</taxon>
        <taxon>Spermatophyta</taxon>
        <taxon>Magnoliopsida</taxon>
        <taxon>eudicotyledons</taxon>
        <taxon>Gunneridae</taxon>
        <taxon>Pentapetalae</taxon>
        <taxon>rosids</taxon>
        <taxon>fabids</taxon>
        <taxon>Fagales</taxon>
        <taxon>Juglandaceae</taxon>
        <taxon>Juglans</taxon>
    </lineage>
</organism>
<dbReference type="PANTHER" id="PTHR33064:SF37">
    <property type="entry name" value="RIBONUCLEASE H"/>
    <property type="match status" value="1"/>
</dbReference>
<dbReference type="InterPro" id="IPR043502">
    <property type="entry name" value="DNA/RNA_pol_sf"/>
</dbReference>
<evidence type="ECO:0000259" key="1">
    <source>
        <dbReference type="PROSITE" id="PS50878"/>
    </source>
</evidence>
<dbReference type="RefSeq" id="XP_035543646.1">
    <property type="nucleotide sequence ID" value="XM_035687753.1"/>
</dbReference>
<dbReference type="OrthoDB" id="1928132at2759"/>
<dbReference type="KEGG" id="jre:109010542"/>
<sequence length="176" mass="20567">MNEVFRPYLKKFVLVFFDDILIYSSSEEKHLRYLNLTLELLRKHQLFAKKYKCQFGCQEIGYLGHLIFGQGMREDPEKLEAIVDWPRPETLKAVRGFLGLIGYYRRFIKNYGSIAAALTTLLKKNNFKWDDTAEIAFERLKEALTQPPVWALPNFYKSFLIECDASGKGVRAILMQ</sequence>
<dbReference type="AlphaFoldDB" id="A0A6P9E8K0"/>